<gene>
    <name evidence="1" type="ORF">SAMN05444167_4064</name>
</gene>
<accession>A0A1G7QZH7</accession>
<sequence length="259" mass="29381">MTATTQQIAALEAKLKPLYDQLANHRLYSSFHTLADLHTFMESHVFAVWDFMSLLKALQRGLTCIDVPWIPSTFPESRRLVNEIVLGEETDVYQGQSLSHFELYLLAMQQCGADTTAIDRLVFALRDGADLHQAVRGSHASEPAKLFVRDTFHILSEEKLHTTAAAFTFGREDLIPAMFKGFVRDLNRDLGGNLDTFLWYLERHIEVDGEAHGPMALRMIAELCGDDEHKWQEAEQAATYALQSRLTLWDGIANTIMKR</sequence>
<dbReference type="Gene3D" id="1.20.910.10">
    <property type="entry name" value="Heme oxygenase-like"/>
    <property type="match status" value="1"/>
</dbReference>
<evidence type="ECO:0000313" key="2">
    <source>
        <dbReference type="Proteomes" id="UP000182427"/>
    </source>
</evidence>
<dbReference type="InterPro" id="IPR024423">
    <property type="entry name" value="DUF3050"/>
</dbReference>
<dbReference type="EMBL" id="LT629690">
    <property type="protein sequence ID" value="SDG03932.1"/>
    <property type="molecule type" value="Genomic_DNA"/>
</dbReference>
<evidence type="ECO:0000313" key="1">
    <source>
        <dbReference type="EMBL" id="SDG03932.1"/>
    </source>
</evidence>
<dbReference type="SUPFAM" id="SSF48613">
    <property type="entry name" value="Heme oxygenase-like"/>
    <property type="match status" value="1"/>
</dbReference>
<dbReference type="InterPro" id="IPR016084">
    <property type="entry name" value="Haem_Oase-like_multi-hlx"/>
</dbReference>
<reference evidence="1 2" key="1">
    <citation type="submission" date="2016-10" db="EMBL/GenBank/DDBJ databases">
        <authorList>
            <person name="de Groot N.N."/>
        </authorList>
    </citation>
    <scope>NUCLEOTIDE SEQUENCE [LARGE SCALE GENOMIC DNA]</scope>
    <source>
        <strain evidence="1 2">GAS232</strain>
    </source>
</reference>
<dbReference type="OrthoDB" id="9791270at2"/>
<dbReference type="RefSeq" id="WP_083346752.1">
    <property type="nucleotide sequence ID" value="NZ_LT629690.1"/>
</dbReference>
<name>A0A1G7QZH7_9BACT</name>
<proteinExistence type="predicted"/>
<protein>
    <recommendedName>
        <fullName evidence="3">DUF3050 domain-containing protein</fullName>
    </recommendedName>
</protein>
<dbReference type="Pfam" id="PF11251">
    <property type="entry name" value="DUF3050"/>
    <property type="match status" value="1"/>
</dbReference>
<dbReference type="AlphaFoldDB" id="A0A1G7QZH7"/>
<dbReference type="Proteomes" id="UP000182427">
    <property type="component" value="Chromosome I"/>
</dbReference>
<keyword evidence="2" id="KW-1185">Reference proteome</keyword>
<organism evidence="1 2">
    <name type="scientific">Terriglobus roseus</name>
    <dbReference type="NCBI Taxonomy" id="392734"/>
    <lineage>
        <taxon>Bacteria</taxon>
        <taxon>Pseudomonadati</taxon>
        <taxon>Acidobacteriota</taxon>
        <taxon>Terriglobia</taxon>
        <taxon>Terriglobales</taxon>
        <taxon>Acidobacteriaceae</taxon>
        <taxon>Terriglobus</taxon>
    </lineage>
</organism>
<evidence type="ECO:0008006" key="3">
    <source>
        <dbReference type="Google" id="ProtNLM"/>
    </source>
</evidence>